<dbReference type="AlphaFoldDB" id="A0A345P2P7"/>
<organism evidence="1 2">
    <name type="scientific">Aquirhabdus parva</name>
    <dbReference type="NCBI Taxonomy" id="2283318"/>
    <lineage>
        <taxon>Bacteria</taxon>
        <taxon>Pseudomonadati</taxon>
        <taxon>Pseudomonadota</taxon>
        <taxon>Gammaproteobacteria</taxon>
        <taxon>Moraxellales</taxon>
        <taxon>Moraxellaceae</taxon>
        <taxon>Aquirhabdus</taxon>
    </lineage>
</organism>
<accession>A0A345P2P7</accession>
<dbReference type="EMBL" id="CP031222">
    <property type="protein sequence ID" value="AXI01556.1"/>
    <property type="molecule type" value="Genomic_DNA"/>
</dbReference>
<dbReference type="OrthoDB" id="5292716at2"/>
<evidence type="ECO:0000313" key="1">
    <source>
        <dbReference type="EMBL" id="AXI01556.1"/>
    </source>
</evidence>
<name>A0A345P2P7_9GAMM</name>
<keyword evidence="2" id="KW-1185">Reference proteome</keyword>
<evidence type="ECO:0000313" key="2">
    <source>
        <dbReference type="Proteomes" id="UP000253940"/>
    </source>
</evidence>
<dbReference type="KEGG" id="mbah:HYN46_00765"/>
<gene>
    <name evidence="1" type="ORF">HYN46_00765</name>
</gene>
<dbReference type="Pfam" id="PF04338">
    <property type="entry name" value="DUF481"/>
    <property type="match status" value="1"/>
</dbReference>
<dbReference type="Proteomes" id="UP000253940">
    <property type="component" value="Chromosome"/>
</dbReference>
<protein>
    <submittedName>
        <fullName evidence="1">DUF481 domain-containing protein</fullName>
    </submittedName>
</protein>
<proteinExistence type="predicted"/>
<sequence>MWFIHTLYISSREMPMTFPIKKLTAVILGLSLSVVSYAAEDAIKVSKDKDYNLDADLSYLLNNTTNTDGTSSNKSSIAGHVTFKRMQGDWGQELKAEAIGSSDSNSSDNVERYLASGKMMHSEGSFYEFGKLQWEKDRSSAFDYQTSLTGGIGSELYRDDVQFLNGEIGAGVRYSVEDLPPQKDKTEAIGTLAAHYERILTKTVSFTQDLGYDYGSSSNTFRSRSALSMMMTDKLSGLFSFDYKKIKSDLGDSDSSLTAFGLKYSY</sequence>
<reference evidence="1 2" key="1">
    <citation type="submission" date="2018-07" db="EMBL/GenBank/DDBJ databases">
        <title>Genome sequencing of Moraxellaceae gen. HYN0046.</title>
        <authorList>
            <person name="Kim M."/>
            <person name="Yi H."/>
        </authorList>
    </citation>
    <scope>NUCLEOTIDE SEQUENCE [LARGE SCALE GENOMIC DNA]</scope>
    <source>
        <strain evidence="1 2">HYN0046</strain>
    </source>
</reference>
<dbReference type="InterPro" id="IPR007433">
    <property type="entry name" value="DUF481"/>
</dbReference>